<reference evidence="3" key="1">
    <citation type="journal article" date="2020" name="Stud. Mycol.">
        <title>101 Dothideomycetes genomes: a test case for predicting lifestyles and emergence of pathogens.</title>
        <authorList>
            <person name="Haridas S."/>
            <person name="Albert R."/>
            <person name="Binder M."/>
            <person name="Bloem J."/>
            <person name="Labutti K."/>
            <person name="Salamov A."/>
            <person name="Andreopoulos B."/>
            <person name="Baker S."/>
            <person name="Barry K."/>
            <person name="Bills G."/>
            <person name="Bluhm B."/>
            <person name="Cannon C."/>
            <person name="Castanera R."/>
            <person name="Culley D."/>
            <person name="Daum C."/>
            <person name="Ezra D."/>
            <person name="Gonzalez J."/>
            <person name="Henrissat B."/>
            <person name="Kuo A."/>
            <person name="Liang C."/>
            <person name="Lipzen A."/>
            <person name="Lutzoni F."/>
            <person name="Magnuson J."/>
            <person name="Mondo S."/>
            <person name="Nolan M."/>
            <person name="Ohm R."/>
            <person name="Pangilinan J."/>
            <person name="Park H.-J."/>
            <person name="Ramirez L."/>
            <person name="Alfaro M."/>
            <person name="Sun H."/>
            <person name="Tritt A."/>
            <person name="Yoshinaga Y."/>
            <person name="Zwiers L.-H."/>
            <person name="Turgeon B."/>
            <person name="Goodwin S."/>
            <person name="Spatafora J."/>
            <person name="Crous P."/>
            <person name="Grigoriev I."/>
        </authorList>
    </citation>
    <scope>NUCLEOTIDE SEQUENCE</scope>
    <source>
        <strain evidence="3">CBS 279.74</strain>
    </source>
</reference>
<organism evidence="3 4">
    <name type="scientific">Pleomassaria siparia CBS 279.74</name>
    <dbReference type="NCBI Taxonomy" id="1314801"/>
    <lineage>
        <taxon>Eukaryota</taxon>
        <taxon>Fungi</taxon>
        <taxon>Dikarya</taxon>
        <taxon>Ascomycota</taxon>
        <taxon>Pezizomycotina</taxon>
        <taxon>Dothideomycetes</taxon>
        <taxon>Pleosporomycetidae</taxon>
        <taxon>Pleosporales</taxon>
        <taxon>Pleomassariaceae</taxon>
        <taxon>Pleomassaria</taxon>
    </lineage>
</organism>
<evidence type="ECO:0000313" key="3">
    <source>
        <dbReference type="EMBL" id="KAF2708481.1"/>
    </source>
</evidence>
<feature type="compositionally biased region" description="Low complexity" evidence="1">
    <location>
        <begin position="202"/>
        <end position="215"/>
    </location>
</feature>
<feature type="compositionally biased region" description="Basic and acidic residues" evidence="1">
    <location>
        <begin position="289"/>
        <end position="299"/>
    </location>
</feature>
<dbReference type="SUPFAM" id="SSF47459">
    <property type="entry name" value="HLH, helix-loop-helix DNA-binding domain"/>
    <property type="match status" value="1"/>
</dbReference>
<feature type="compositionally biased region" description="Basic and acidic residues" evidence="1">
    <location>
        <begin position="231"/>
        <end position="248"/>
    </location>
</feature>
<gene>
    <name evidence="3" type="ORF">K504DRAFT_468813</name>
</gene>
<dbReference type="OrthoDB" id="2133190at2759"/>
<dbReference type="Pfam" id="PF00010">
    <property type="entry name" value="HLH"/>
    <property type="match status" value="1"/>
</dbReference>
<feature type="domain" description="BHLH" evidence="2">
    <location>
        <begin position="224"/>
        <end position="284"/>
    </location>
</feature>
<dbReference type="PROSITE" id="PS50888">
    <property type="entry name" value="BHLH"/>
    <property type="match status" value="1"/>
</dbReference>
<proteinExistence type="predicted"/>
<evidence type="ECO:0000313" key="4">
    <source>
        <dbReference type="Proteomes" id="UP000799428"/>
    </source>
</evidence>
<dbReference type="SMART" id="SM00353">
    <property type="entry name" value="HLH"/>
    <property type="match status" value="1"/>
</dbReference>
<dbReference type="AlphaFoldDB" id="A0A6G1K7Q7"/>
<dbReference type="Proteomes" id="UP000799428">
    <property type="component" value="Unassembled WGS sequence"/>
</dbReference>
<dbReference type="GO" id="GO:0046983">
    <property type="term" value="F:protein dimerization activity"/>
    <property type="evidence" value="ECO:0007669"/>
    <property type="project" value="InterPro"/>
</dbReference>
<dbReference type="InterPro" id="IPR052099">
    <property type="entry name" value="Regulatory_TF_Diverse"/>
</dbReference>
<protein>
    <recommendedName>
        <fullName evidence="2">BHLH domain-containing protein</fullName>
    </recommendedName>
</protein>
<feature type="region of interest" description="Disordered" evidence="1">
    <location>
        <begin position="289"/>
        <end position="322"/>
    </location>
</feature>
<feature type="region of interest" description="Disordered" evidence="1">
    <location>
        <begin position="135"/>
        <end position="270"/>
    </location>
</feature>
<dbReference type="InterPro" id="IPR011598">
    <property type="entry name" value="bHLH_dom"/>
</dbReference>
<dbReference type="PANTHER" id="PTHR47336:SF2">
    <property type="entry name" value="TRANSCRIPTION FACTOR HMS1-RELATED"/>
    <property type="match status" value="1"/>
</dbReference>
<dbReference type="EMBL" id="MU005772">
    <property type="protein sequence ID" value="KAF2708481.1"/>
    <property type="molecule type" value="Genomic_DNA"/>
</dbReference>
<dbReference type="Gene3D" id="4.10.280.10">
    <property type="entry name" value="Helix-loop-helix DNA-binding domain"/>
    <property type="match status" value="1"/>
</dbReference>
<evidence type="ECO:0000256" key="1">
    <source>
        <dbReference type="SAM" id="MobiDB-lite"/>
    </source>
</evidence>
<dbReference type="CDD" id="cd11395">
    <property type="entry name" value="bHLHzip_SREBP_like"/>
    <property type="match status" value="1"/>
</dbReference>
<keyword evidence="4" id="KW-1185">Reference proteome</keyword>
<dbReference type="PANTHER" id="PTHR47336">
    <property type="entry name" value="TRANSCRIPTION FACTOR HMS1-RELATED"/>
    <property type="match status" value="1"/>
</dbReference>
<accession>A0A6G1K7Q7</accession>
<dbReference type="InterPro" id="IPR036638">
    <property type="entry name" value="HLH_DNA-bd_sf"/>
</dbReference>
<name>A0A6G1K7Q7_9PLEO</name>
<evidence type="ECO:0000259" key="2">
    <source>
        <dbReference type="PROSITE" id="PS50888"/>
    </source>
</evidence>
<feature type="compositionally biased region" description="Pro residues" evidence="1">
    <location>
        <begin position="155"/>
        <end position="164"/>
    </location>
</feature>
<sequence length="322" mass="35854">MNADLSAYPMVANTDYSPTNQSFPYPDTFSKPYLTDLYATSPDHSLDTFLDCDSFFDRPVFSSIEYPAAFNGANTSPNTSTAANMNAYRCAFNPAPFGQLEQGFGPSFPFDMPSSFESNLPMASCNTKMSTPDVNNININNSSPTPSLCGDGPPSGFPTSPPLSPSALKRESPDDPTSADEEPSPKRPQRKRGRPRLDRNISDTPSSCSHPSSFSKQQHQQRRMSRLPHNQVERKYREGLNSELERLRRTVPTLPQSDEGASMGQPKPSKAMVLAGAIEYIRSIERERDELREENERLGGKGWRQKQTKRRQDSATDLVVEE</sequence>